<comment type="catalytic activity">
    <reaction evidence="36">
        <text>resolvin D2 + NAD(+) = 7-oxoresolvin D2 + NADH + H(+)</text>
        <dbReference type="Rhea" id="RHEA:53584"/>
        <dbReference type="ChEBI" id="CHEBI:15378"/>
        <dbReference type="ChEBI" id="CHEBI:57540"/>
        <dbReference type="ChEBI" id="CHEBI:57945"/>
        <dbReference type="ChEBI" id="CHEBI:133367"/>
        <dbReference type="ChEBI" id="CHEBI:137497"/>
    </reaction>
    <physiologicalReaction direction="left-to-right" evidence="36">
        <dbReference type="Rhea" id="RHEA:53585"/>
    </physiologicalReaction>
</comment>
<keyword evidence="3" id="KW-0813">Transport</keyword>
<evidence type="ECO:0000256" key="8">
    <source>
        <dbReference type="ARBA" id="ARBA00022989"/>
    </source>
</evidence>
<accession>A0A444TZN4</accession>
<evidence type="ECO:0000256" key="28">
    <source>
        <dbReference type="ARBA" id="ARBA00042026"/>
    </source>
</evidence>
<dbReference type="GO" id="GO:0016404">
    <property type="term" value="F:15-hydroxyprostaglandin dehydrogenase (NAD+) activity"/>
    <property type="evidence" value="ECO:0007669"/>
    <property type="project" value="UniProtKB-EC"/>
</dbReference>
<keyword evidence="7" id="KW-0732">Signal</keyword>
<evidence type="ECO:0000256" key="24">
    <source>
        <dbReference type="ARBA" id="ARBA00038968"/>
    </source>
</evidence>
<keyword evidence="4" id="KW-1003">Cell membrane</keyword>
<keyword evidence="20" id="KW-1071">Ligand-gated ion channel</keyword>
<dbReference type="CDD" id="cd05323">
    <property type="entry name" value="ADH_SDR_c_like"/>
    <property type="match status" value="1"/>
</dbReference>
<keyword evidence="11" id="KW-0406">Ion transport</keyword>
<feature type="domain" description="Neurotransmitter-gated ion-channel transmembrane" evidence="47">
    <location>
        <begin position="240"/>
        <end position="336"/>
    </location>
</feature>
<evidence type="ECO:0000256" key="38">
    <source>
        <dbReference type="ARBA" id="ARBA00048611"/>
    </source>
</evidence>
<evidence type="ECO:0000256" key="44">
    <source>
        <dbReference type="PIRSR" id="PIRSR608127-53"/>
    </source>
</evidence>
<dbReference type="PROSITE" id="PS00061">
    <property type="entry name" value="ADH_SHORT"/>
    <property type="match status" value="1"/>
</dbReference>
<dbReference type="GO" id="GO:0004888">
    <property type="term" value="F:transmembrane signaling receptor activity"/>
    <property type="evidence" value="ECO:0007669"/>
    <property type="project" value="InterPro"/>
</dbReference>
<evidence type="ECO:0000313" key="49">
    <source>
        <dbReference type="Proteomes" id="UP000289886"/>
    </source>
</evidence>
<proteinExistence type="inferred from homology"/>
<dbReference type="InterPro" id="IPR006202">
    <property type="entry name" value="Neur_chan_lig-bd"/>
</dbReference>
<comment type="catalytic activity">
    <reaction evidence="37">
        <text>lipoxin A4 + NAD(+) = 15-oxo-(5S,6R)-dihydroxy-(7E,9E,11Z,13E)-eicosatetraenoate + NADH + H(+)</text>
        <dbReference type="Rhea" id="RHEA:41572"/>
        <dbReference type="ChEBI" id="CHEBI:15378"/>
        <dbReference type="ChEBI" id="CHEBI:57540"/>
        <dbReference type="ChEBI" id="CHEBI:57945"/>
        <dbReference type="ChEBI" id="CHEBI:67026"/>
        <dbReference type="ChEBI" id="CHEBI:78311"/>
    </reaction>
    <physiologicalReaction direction="left-to-right" evidence="37">
        <dbReference type="Rhea" id="RHEA:41573"/>
    </physiologicalReaction>
</comment>
<keyword evidence="13" id="KW-1015">Disulfide bond</keyword>
<dbReference type="InterPro" id="IPR036291">
    <property type="entry name" value="NAD(P)-bd_dom_sf"/>
</dbReference>
<evidence type="ECO:0000256" key="17">
    <source>
        <dbReference type="ARBA" id="ARBA00023214"/>
    </source>
</evidence>
<dbReference type="GO" id="GO:0006693">
    <property type="term" value="P:prostaglandin metabolic process"/>
    <property type="evidence" value="ECO:0007669"/>
    <property type="project" value="UniProtKB-KW"/>
</dbReference>
<evidence type="ECO:0000256" key="20">
    <source>
        <dbReference type="ARBA" id="ARBA00023286"/>
    </source>
</evidence>
<evidence type="ECO:0000256" key="9">
    <source>
        <dbReference type="ARBA" id="ARBA00023002"/>
    </source>
</evidence>
<dbReference type="PANTHER" id="PTHR44229">
    <property type="entry name" value="15-HYDROXYPROSTAGLANDIN DEHYDROGENASE [NAD(+)]"/>
    <property type="match status" value="1"/>
</dbReference>
<evidence type="ECO:0000256" key="5">
    <source>
        <dbReference type="ARBA" id="ARBA00022501"/>
    </source>
</evidence>
<dbReference type="SUPFAM" id="SSF63712">
    <property type="entry name" value="Nicotinic receptor ligand binding domain-like"/>
    <property type="match status" value="1"/>
</dbReference>
<evidence type="ECO:0000256" key="25">
    <source>
        <dbReference type="ARBA" id="ARBA00039060"/>
    </source>
</evidence>
<evidence type="ECO:0000256" key="18">
    <source>
        <dbReference type="ARBA" id="ARBA00023257"/>
    </source>
</evidence>
<evidence type="ECO:0000256" key="35">
    <source>
        <dbReference type="ARBA" id="ARBA00048170"/>
    </source>
</evidence>
<dbReference type="Gene3D" id="3.40.50.720">
    <property type="entry name" value="NAD(P)-binding Rossmann-like Domain"/>
    <property type="match status" value="1"/>
</dbReference>
<dbReference type="SUPFAM" id="SSF90112">
    <property type="entry name" value="Neurotransmitter-gated ion-channel transmembrane pore"/>
    <property type="match status" value="1"/>
</dbReference>
<evidence type="ECO:0000256" key="36">
    <source>
        <dbReference type="ARBA" id="ARBA00048393"/>
    </source>
</evidence>
<evidence type="ECO:0000256" key="26">
    <source>
        <dbReference type="ARBA" id="ARBA00040276"/>
    </source>
</evidence>
<evidence type="ECO:0000256" key="39">
    <source>
        <dbReference type="ARBA" id="ARBA00048739"/>
    </source>
</evidence>
<keyword evidence="5" id="KW-0443">Lipid metabolism</keyword>
<comment type="catalytic activity">
    <reaction evidence="31">
        <text>resolvin D1 + NAD(+) = 8-oxoresolvin D1 + NADH + H(+)</text>
        <dbReference type="Rhea" id="RHEA:50124"/>
        <dbReference type="ChEBI" id="CHEBI:15378"/>
        <dbReference type="ChEBI" id="CHEBI:57540"/>
        <dbReference type="ChEBI" id="CHEBI:57945"/>
        <dbReference type="ChEBI" id="CHEBI:132079"/>
        <dbReference type="ChEBI" id="CHEBI:132080"/>
    </reaction>
    <physiologicalReaction direction="left-to-right" evidence="31">
        <dbReference type="Rhea" id="RHEA:50125"/>
    </physiologicalReaction>
</comment>
<comment type="catalytic activity">
    <reaction evidence="32">
        <text>14-hydroxy-(4Z,7Z,10Z,12E,16Z,19Z)-docosahexaenoate + NAD(+) = 14-oxo-(4Z,7Z,10Z,12E,16Z,19Z)-docosahexaenoate + NADH + H(+)</text>
        <dbReference type="Rhea" id="RHEA:48952"/>
        <dbReference type="ChEBI" id="CHEBI:15378"/>
        <dbReference type="ChEBI" id="CHEBI:57540"/>
        <dbReference type="ChEBI" id="CHEBI:57945"/>
        <dbReference type="ChEBI" id="CHEBI:90866"/>
        <dbReference type="ChEBI" id="CHEBI:90867"/>
    </reaction>
    <physiologicalReaction direction="left-to-right" evidence="32">
        <dbReference type="Rhea" id="RHEA:48953"/>
    </physiologicalReaction>
</comment>
<evidence type="ECO:0000256" key="30">
    <source>
        <dbReference type="ARBA" id="ARBA00047325"/>
    </source>
</evidence>
<evidence type="ECO:0000256" key="3">
    <source>
        <dbReference type="ARBA" id="ARBA00022448"/>
    </source>
</evidence>
<keyword evidence="6 45" id="KW-0812">Transmembrane</keyword>
<dbReference type="GO" id="GO:0005737">
    <property type="term" value="C:cytoplasm"/>
    <property type="evidence" value="ECO:0007669"/>
    <property type="project" value="TreeGrafter"/>
</dbReference>
<feature type="site" description="Important for obstruction of the ion pore in the closed conformation" evidence="43">
    <location>
        <position position="274"/>
    </location>
</feature>
<keyword evidence="9" id="KW-0560">Oxidoreductase</keyword>
<dbReference type="InterPro" id="IPR006029">
    <property type="entry name" value="Neurotrans-gated_channel_TM"/>
</dbReference>
<comment type="catalytic activity">
    <reaction evidence="42">
        <text>resolvin E1 + NAD(+) = 18-oxo-resolvin E1 + NADH + H(+)</text>
        <dbReference type="Rhea" id="RHEA:49244"/>
        <dbReference type="ChEBI" id="CHEBI:15378"/>
        <dbReference type="ChEBI" id="CHEBI:57540"/>
        <dbReference type="ChEBI" id="CHEBI:57945"/>
        <dbReference type="ChEBI" id="CHEBI:91000"/>
        <dbReference type="ChEBI" id="CHEBI:91001"/>
    </reaction>
    <physiologicalReaction direction="left-to-right" evidence="42">
        <dbReference type="Rhea" id="RHEA:49245"/>
    </physiologicalReaction>
</comment>
<comment type="similarity">
    <text evidence="2">Belongs to the short-chain dehydrogenases/reductases (SDR) family.</text>
</comment>
<reference evidence="48 49" key="1">
    <citation type="submission" date="2019-01" db="EMBL/GenBank/DDBJ databases">
        <title>Draft Genome and Complete Hox-Cluster Characterization of the Sterlet Sturgeon (Acipenser ruthenus).</title>
        <authorList>
            <person name="Wei Q."/>
        </authorList>
    </citation>
    <scope>NUCLEOTIDE SEQUENCE [LARGE SCALE GENOMIC DNA]</scope>
    <source>
        <strain evidence="48">WHYD16114868_AA</strain>
        <tissue evidence="48">Blood</tissue>
    </source>
</reference>
<keyword evidence="49" id="KW-1185">Reference proteome</keyword>
<comment type="catalytic activity">
    <reaction evidence="22">
        <text>chloride(in) = chloride(out)</text>
        <dbReference type="Rhea" id="RHEA:29823"/>
        <dbReference type="ChEBI" id="CHEBI:17996"/>
    </reaction>
</comment>
<dbReference type="Pfam" id="PF00106">
    <property type="entry name" value="adh_short"/>
    <property type="match status" value="1"/>
</dbReference>
<keyword evidence="19" id="KW-0966">Cell projection</keyword>
<evidence type="ECO:0000259" key="46">
    <source>
        <dbReference type="Pfam" id="PF02931"/>
    </source>
</evidence>
<dbReference type="InterPro" id="IPR036719">
    <property type="entry name" value="Neuro-gated_channel_TM_sf"/>
</dbReference>
<dbReference type="InterPro" id="IPR006028">
    <property type="entry name" value="GABAA/Glycine_rcpt"/>
</dbReference>
<evidence type="ECO:0000256" key="21">
    <source>
        <dbReference type="ARBA" id="ARBA00023303"/>
    </source>
</evidence>
<dbReference type="InterPro" id="IPR006201">
    <property type="entry name" value="Neur_channel"/>
</dbReference>
<comment type="subcellular location">
    <subcellularLocation>
        <location evidence="1">Cell projection</location>
    </subcellularLocation>
    <subcellularLocation>
        <location evidence="23">Postsynaptic cell membrane</location>
        <topology evidence="23">Multi-pass membrane protein</topology>
    </subcellularLocation>
</comment>
<keyword evidence="18" id="KW-0628">Postsynaptic cell membrane</keyword>
<evidence type="ECO:0000256" key="41">
    <source>
        <dbReference type="ARBA" id="ARBA00049151"/>
    </source>
</evidence>
<feature type="transmembrane region" description="Helical" evidence="45">
    <location>
        <begin position="145"/>
        <end position="163"/>
    </location>
</feature>
<protein>
    <recommendedName>
        <fullName evidence="26">15-hydroxyprostaglandin dehydrogenase [NAD(+)]</fullName>
        <ecNumber evidence="24">1.1.1.141</ecNumber>
        <ecNumber evidence="25">1.1.1.232</ecNumber>
    </recommendedName>
    <alternativeName>
        <fullName evidence="28">Eicosanoid/docosanoid dehydrogenase [NAD(+)]</fullName>
    </alternativeName>
    <alternativeName>
        <fullName evidence="27">Prostaglandin dehydrogenase 1</fullName>
    </alternativeName>
</protein>
<comment type="catalytic activity">
    <reaction evidence="35">
        <text>resolvin D1 + NAD(+) = 17-oxoresolvin D1 + NADH + H(+)</text>
        <dbReference type="Rhea" id="RHEA:50128"/>
        <dbReference type="ChEBI" id="CHEBI:15378"/>
        <dbReference type="ChEBI" id="CHEBI:57540"/>
        <dbReference type="ChEBI" id="CHEBI:57945"/>
        <dbReference type="ChEBI" id="CHEBI:132079"/>
        <dbReference type="ChEBI" id="CHEBI:132081"/>
    </reaction>
    <physiologicalReaction direction="left-to-right" evidence="35">
        <dbReference type="Rhea" id="RHEA:50129"/>
    </physiologicalReaction>
</comment>
<keyword evidence="8 45" id="KW-1133">Transmembrane helix</keyword>
<evidence type="ECO:0000256" key="34">
    <source>
        <dbReference type="ARBA" id="ARBA00048144"/>
    </source>
</evidence>
<dbReference type="FunFam" id="1.20.58.390:FF:000003">
    <property type="entry name" value="Glycine receptor alpha 2 subunit"/>
    <property type="match status" value="1"/>
</dbReference>
<dbReference type="PANTHER" id="PTHR44229:SF2">
    <property type="entry name" value="15-HYDROXYPROSTAGLANDIN DEHYDROGENASE"/>
    <property type="match status" value="1"/>
</dbReference>
<dbReference type="Gene3D" id="1.20.58.390">
    <property type="entry name" value="Neurotransmitter-gated ion-channel transmembrane domain"/>
    <property type="match status" value="1"/>
</dbReference>
<keyword evidence="12 45" id="KW-0472">Membrane</keyword>
<organism evidence="48 49">
    <name type="scientific">Acipenser ruthenus</name>
    <name type="common">Sterlet sturgeon</name>
    <dbReference type="NCBI Taxonomy" id="7906"/>
    <lineage>
        <taxon>Eukaryota</taxon>
        <taxon>Metazoa</taxon>
        <taxon>Chordata</taxon>
        <taxon>Craniata</taxon>
        <taxon>Vertebrata</taxon>
        <taxon>Euteleostomi</taxon>
        <taxon>Actinopterygii</taxon>
        <taxon>Chondrostei</taxon>
        <taxon>Acipenseriformes</taxon>
        <taxon>Acipenseridae</taxon>
        <taxon>Acipenser</taxon>
    </lineage>
</organism>
<dbReference type="EC" id="1.1.1.141" evidence="24"/>
<evidence type="ECO:0000256" key="1">
    <source>
        <dbReference type="ARBA" id="ARBA00004316"/>
    </source>
</evidence>
<evidence type="ECO:0000256" key="33">
    <source>
        <dbReference type="ARBA" id="ARBA00048140"/>
    </source>
</evidence>
<comment type="catalytic activity">
    <reaction evidence="30">
        <text>prostaglandin E1 + NAD(+) = 15-oxoprostaglandin E1 + NADH + H(+)</text>
        <dbReference type="Rhea" id="RHEA:16477"/>
        <dbReference type="ChEBI" id="CHEBI:15378"/>
        <dbReference type="ChEBI" id="CHEBI:57397"/>
        <dbReference type="ChEBI" id="CHEBI:57401"/>
        <dbReference type="ChEBI" id="CHEBI:57540"/>
        <dbReference type="ChEBI" id="CHEBI:57945"/>
    </reaction>
    <physiologicalReaction direction="left-to-right" evidence="30">
        <dbReference type="Rhea" id="RHEA:16478"/>
    </physiologicalReaction>
</comment>
<comment type="function">
    <text evidence="29">Catalyzes the NAD-dependent dehydrogenation (oxidation) of a broad array of hydroxylated polyunsaturated fatty acids (mainly eicosanoids and docosanoids, including prostaglandins, lipoxins and resolvins), yielding their corresponding keto (oxo) metabolites. Decreases the levels of the pro-proliferative prostaglandins such as prostaglandin E2 (whose activity is increased in cancer because of an increase in the expression of cyclooxygenase 2) and generates oxo-fatty acid products that can profoundly influence cell function by abrogating pro-inflammatory cytokine expression. Converts resolvins E1, D1 and D2 to their oxo products, which represents a mode of resolvin inactivation. Resolvin E1 plays important roles during the resolution phase of acute inflammation, while resolvins D1 and D2 have a unique role in obesity-induced adipose inflammation.</text>
</comment>
<dbReference type="GO" id="GO:0022824">
    <property type="term" value="F:transmitter-gated monoatomic ion channel activity"/>
    <property type="evidence" value="ECO:0007669"/>
    <property type="project" value="InterPro"/>
</dbReference>
<dbReference type="PRINTS" id="PR00253">
    <property type="entry name" value="GABAARECEPTR"/>
</dbReference>
<comment type="catalytic activity">
    <reaction evidence="34">
        <text>(11R)-hydroxy-(5Z,8Z,12E,14Z)-eicosatetraenoate + NAD(+) = 11-oxo-(5Z,8Z,12E,14Z)-eicosatetraenoate + NADH + H(+)</text>
        <dbReference type="Rhea" id="RHEA:48640"/>
        <dbReference type="ChEBI" id="CHEBI:15378"/>
        <dbReference type="ChEBI" id="CHEBI:57540"/>
        <dbReference type="ChEBI" id="CHEBI:57945"/>
        <dbReference type="ChEBI" id="CHEBI:78836"/>
        <dbReference type="ChEBI" id="CHEBI:90697"/>
    </reaction>
    <physiologicalReaction direction="left-to-right" evidence="34">
        <dbReference type="Rhea" id="RHEA:48641"/>
    </physiologicalReaction>
</comment>
<dbReference type="InterPro" id="IPR036734">
    <property type="entry name" value="Neur_chan_lig-bd_sf"/>
</dbReference>
<dbReference type="FunFam" id="2.70.170.10:FF:000014">
    <property type="entry name" value="Glycine receptor subunit beta"/>
    <property type="match status" value="1"/>
</dbReference>
<keyword evidence="16" id="KW-0325">Glycoprotein</keyword>
<comment type="catalytic activity">
    <reaction evidence="38">
        <text>prostaglandin A1 + NAD(+) = 15-oxo-prostaglandin A1 + NADH + H(+)</text>
        <dbReference type="Rhea" id="RHEA:41263"/>
        <dbReference type="ChEBI" id="CHEBI:15378"/>
        <dbReference type="ChEBI" id="CHEBI:57398"/>
        <dbReference type="ChEBI" id="CHEBI:57540"/>
        <dbReference type="ChEBI" id="CHEBI:57945"/>
        <dbReference type="ChEBI" id="CHEBI:85072"/>
    </reaction>
    <physiologicalReaction direction="left-to-right" evidence="38">
        <dbReference type="Rhea" id="RHEA:41264"/>
    </physiologicalReaction>
</comment>
<evidence type="ECO:0000256" key="15">
    <source>
        <dbReference type="ARBA" id="ARBA00023173"/>
    </source>
</evidence>
<keyword evidence="17" id="KW-0868">Chloride</keyword>
<feature type="binding site" evidence="44">
    <location>
        <begin position="215"/>
        <end position="220"/>
    </location>
    <ligand>
        <name>strychnine</name>
        <dbReference type="ChEBI" id="CHEBI:90700"/>
        <note>antagonist</note>
    </ligand>
</feature>
<evidence type="ECO:0000256" key="27">
    <source>
        <dbReference type="ARBA" id="ARBA00041812"/>
    </source>
</evidence>
<dbReference type="EMBL" id="SCEB01215661">
    <property type="protein sequence ID" value="RXM28378.1"/>
    <property type="molecule type" value="Genomic_DNA"/>
</dbReference>
<dbReference type="Pfam" id="PF02931">
    <property type="entry name" value="Neur_chan_LBD"/>
    <property type="match status" value="1"/>
</dbReference>
<feature type="transmembrane region" description="Helical" evidence="45">
    <location>
        <begin position="298"/>
        <end position="320"/>
    </location>
</feature>
<dbReference type="EC" id="1.1.1.232" evidence="25"/>
<keyword evidence="5" id="KW-0644">Prostaglandin metabolism</keyword>
<keyword evidence="21" id="KW-0407">Ion channel</keyword>
<evidence type="ECO:0000256" key="10">
    <source>
        <dbReference type="ARBA" id="ARBA00023018"/>
    </source>
</evidence>
<dbReference type="InterPro" id="IPR002347">
    <property type="entry name" value="SDR_fam"/>
</dbReference>
<dbReference type="AlphaFoldDB" id="A0A444TZN4"/>
<keyword evidence="5" id="KW-0276">Fatty acid metabolism</keyword>
<keyword evidence="15" id="KW-0869">Chloride channel</keyword>
<comment type="catalytic activity">
    <reaction evidence="40">
        <text>resolvin D2 + NAD(+) = 16-oxoresolvin D2 + NADH + H(+)</text>
        <dbReference type="Rhea" id="RHEA:53588"/>
        <dbReference type="ChEBI" id="CHEBI:15378"/>
        <dbReference type="ChEBI" id="CHEBI:57540"/>
        <dbReference type="ChEBI" id="CHEBI:57945"/>
        <dbReference type="ChEBI" id="CHEBI:133367"/>
        <dbReference type="ChEBI" id="CHEBI:137498"/>
    </reaction>
    <physiologicalReaction direction="left-to-right" evidence="40">
        <dbReference type="Rhea" id="RHEA:53589"/>
    </physiologicalReaction>
</comment>
<gene>
    <name evidence="48" type="ORF">EOD39_9837</name>
</gene>
<evidence type="ECO:0000256" key="29">
    <source>
        <dbReference type="ARBA" id="ARBA00045705"/>
    </source>
</evidence>
<dbReference type="GO" id="GO:0005254">
    <property type="term" value="F:chloride channel activity"/>
    <property type="evidence" value="ECO:0007669"/>
    <property type="project" value="UniProtKB-KW"/>
</dbReference>
<comment type="catalytic activity">
    <reaction evidence="41">
        <text>(15S)-hydroxy-(5Z,8Z,11Z,13E)-eicosatetraenoate + NAD(+) = 15-oxo-(5Z,8Z,11Z,13E)-eicosatetraenoate + NADH + H(+)</text>
        <dbReference type="Rhea" id="RHEA:23260"/>
        <dbReference type="ChEBI" id="CHEBI:15378"/>
        <dbReference type="ChEBI" id="CHEBI:57409"/>
        <dbReference type="ChEBI" id="CHEBI:57410"/>
        <dbReference type="ChEBI" id="CHEBI:57540"/>
        <dbReference type="ChEBI" id="CHEBI:57945"/>
        <dbReference type="EC" id="1.1.1.232"/>
    </reaction>
    <physiologicalReaction direction="left-to-right" evidence="41">
        <dbReference type="Rhea" id="RHEA:23261"/>
    </physiologicalReaction>
</comment>
<evidence type="ECO:0000256" key="31">
    <source>
        <dbReference type="ARBA" id="ARBA00047672"/>
    </source>
</evidence>
<dbReference type="SUPFAM" id="SSF51735">
    <property type="entry name" value="NAD(P)-binding Rossmann-fold domains"/>
    <property type="match status" value="1"/>
</dbReference>
<dbReference type="PRINTS" id="PR00252">
    <property type="entry name" value="NRIONCHANNEL"/>
</dbReference>
<evidence type="ECO:0000256" key="43">
    <source>
        <dbReference type="PIRSR" id="PIRSR608127-51"/>
    </source>
</evidence>
<sequence length="682" mass="77036">VASKEPEGARSRNIPMSPSDFLDKLMGRTSGYDARIRPNFKAIHCNVEIFFSGPPVNVTCNIFINSFGSIAETTMDYRVNIFLRQQWNDPRLAYSEYPDDSLDLDPSMLDSIWKPDLFFANEKGAHFHEVTTDNKLLRIFKNGNVLYSISIIEFLIIVPTLVVSTEIPNHIFGYTMNDLIFEWQENGPVQVAEGLTLPQFILKDESDLRYCTKHYNTGKFTCIEVRFHLERQMGYYLIQMYIPSLLIVILSWVSFWINMDAAPARVALGITTVLTMTTQSSGSRTSLPKVSYVKAIDIWMAVCLLFVFSALLEYAAVNFVSRQHKELLRFHRKRKKNKDENVRESRLSFAAYGVGQCLQGKDGVTPKVPNNSTPAAKTQEEMRKLFIDRAKKIDTDENVRESRLSFAAYGVGQCLQGKDGVTPKVPNNSTPAAKTQEEMRKLFIDRAKKIDTVSLVDFNQEAGEQCITCFNQEFGSDNSLFVQCDVTDREKLQDAFKRTVEHFGKLDIVINNAGINNEKNWVKTIEVNLSAVVKGTYLGLEHMSKEHGKQGGVIINVSSMAAFLHSPHQPVYTATKYGVVGFTRAIAEASEIENYGVRINVLCPAFVDTPLLQSIDQEEKMGKFYKHKDEIKHRMSIYGVLKPSLIAEGMLKIITDNSLNGAVMKITTSKGIHFQNYEPMSA</sequence>
<dbReference type="GO" id="GO:0047034">
    <property type="term" value="F:15-hydroxyicosatetraenoate dehydrogenase activity"/>
    <property type="evidence" value="ECO:0007669"/>
    <property type="project" value="UniProtKB-EC"/>
</dbReference>
<evidence type="ECO:0000256" key="22">
    <source>
        <dbReference type="ARBA" id="ARBA00024167"/>
    </source>
</evidence>
<feature type="transmembrane region" description="Helical" evidence="45">
    <location>
        <begin position="235"/>
        <end position="257"/>
    </location>
</feature>
<feature type="non-terminal residue" evidence="48">
    <location>
        <position position="1"/>
    </location>
</feature>
<dbReference type="Gene3D" id="2.70.170.10">
    <property type="entry name" value="Neurotransmitter-gated ion-channel ligand-binding domain"/>
    <property type="match status" value="1"/>
</dbReference>
<evidence type="ECO:0000256" key="45">
    <source>
        <dbReference type="SAM" id="Phobius"/>
    </source>
</evidence>
<dbReference type="Proteomes" id="UP000289886">
    <property type="component" value="Unassembled WGS sequence"/>
</dbReference>
<dbReference type="PRINTS" id="PR01673">
    <property type="entry name" value="GLYRALPHA"/>
</dbReference>
<evidence type="ECO:0000256" key="13">
    <source>
        <dbReference type="ARBA" id="ARBA00023157"/>
    </source>
</evidence>
<dbReference type="NCBIfam" id="TIGR00860">
    <property type="entry name" value="LIC"/>
    <property type="match status" value="1"/>
</dbReference>
<evidence type="ECO:0000313" key="48">
    <source>
        <dbReference type="EMBL" id="RXM28378.1"/>
    </source>
</evidence>
<evidence type="ECO:0000259" key="47">
    <source>
        <dbReference type="Pfam" id="PF02932"/>
    </source>
</evidence>
<name>A0A444TZN4_ACIRT</name>
<dbReference type="GO" id="GO:0045211">
    <property type="term" value="C:postsynaptic membrane"/>
    <property type="evidence" value="ECO:0007669"/>
    <property type="project" value="UniProtKB-SubCell"/>
</dbReference>
<evidence type="ECO:0000256" key="40">
    <source>
        <dbReference type="ARBA" id="ARBA00048921"/>
    </source>
</evidence>
<dbReference type="Pfam" id="PF02932">
    <property type="entry name" value="Neur_chan_memb"/>
    <property type="match status" value="1"/>
</dbReference>
<dbReference type="GO" id="GO:0034707">
    <property type="term" value="C:chloride channel complex"/>
    <property type="evidence" value="ECO:0007669"/>
    <property type="project" value="UniProtKB-KW"/>
</dbReference>
<dbReference type="FunFam" id="3.40.50.720:FF:000149">
    <property type="entry name" value="15-hydroxyprostaglandin dehydrogenase [NAD(+)]"/>
    <property type="match status" value="1"/>
</dbReference>
<evidence type="ECO:0000256" key="32">
    <source>
        <dbReference type="ARBA" id="ARBA00048008"/>
    </source>
</evidence>
<evidence type="ECO:0000256" key="37">
    <source>
        <dbReference type="ARBA" id="ARBA00048535"/>
    </source>
</evidence>
<evidence type="ECO:0000256" key="12">
    <source>
        <dbReference type="ARBA" id="ARBA00023136"/>
    </source>
</evidence>
<keyword evidence="14 48" id="KW-0675">Receptor</keyword>
<evidence type="ECO:0000256" key="19">
    <source>
        <dbReference type="ARBA" id="ARBA00023273"/>
    </source>
</evidence>
<evidence type="ECO:0000256" key="14">
    <source>
        <dbReference type="ARBA" id="ARBA00023170"/>
    </source>
</evidence>
<evidence type="ECO:0000256" key="16">
    <source>
        <dbReference type="ARBA" id="ARBA00023180"/>
    </source>
</evidence>
<evidence type="ECO:0000256" key="4">
    <source>
        <dbReference type="ARBA" id="ARBA00022475"/>
    </source>
</evidence>
<dbReference type="GO" id="GO:0042995">
    <property type="term" value="C:cell projection"/>
    <property type="evidence" value="ECO:0007669"/>
    <property type="project" value="UniProtKB-SubCell"/>
</dbReference>
<comment type="catalytic activity">
    <reaction evidence="33">
        <text>15-oxo-(5S,6R)-dihydroxy-(7E,9E,11Z)-eicosatrienoate + NADH + H(+) = (5S,6R,15S)-trihydroxy-(7E,9E,11Z)-eicosatrienoate + NAD(+)</text>
        <dbReference type="Rhea" id="RHEA:41596"/>
        <dbReference type="ChEBI" id="CHEBI:15378"/>
        <dbReference type="ChEBI" id="CHEBI:57540"/>
        <dbReference type="ChEBI" id="CHEBI:57945"/>
        <dbReference type="ChEBI" id="CHEBI:78325"/>
        <dbReference type="ChEBI" id="CHEBI:78329"/>
    </reaction>
    <physiologicalReaction direction="left-to-right" evidence="33">
        <dbReference type="Rhea" id="RHEA:41597"/>
    </physiologicalReaction>
</comment>
<evidence type="ECO:0000256" key="11">
    <source>
        <dbReference type="ARBA" id="ARBA00023065"/>
    </source>
</evidence>
<comment type="catalytic activity">
    <reaction evidence="39">
        <text>prostaglandin E2 + NAD(+) = 15-oxoprostaglandin E2 + NADH + H(+)</text>
        <dbReference type="Rhea" id="RHEA:11876"/>
        <dbReference type="ChEBI" id="CHEBI:15378"/>
        <dbReference type="ChEBI" id="CHEBI:57400"/>
        <dbReference type="ChEBI" id="CHEBI:57540"/>
        <dbReference type="ChEBI" id="CHEBI:57945"/>
        <dbReference type="ChEBI" id="CHEBI:606564"/>
        <dbReference type="EC" id="1.1.1.141"/>
    </reaction>
    <physiologicalReaction direction="left-to-right" evidence="39">
        <dbReference type="Rhea" id="RHEA:11877"/>
    </physiologicalReaction>
</comment>
<feature type="domain" description="Neurotransmitter-gated ion-channel ligand-binding" evidence="46">
    <location>
        <begin position="25"/>
        <end position="152"/>
    </location>
</feature>
<dbReference type="InterPro" id="IPR038050">
    <property type="entry name" value="Neuro_actylchol_rec"/>
</dbReference>
<evidence type="ECO:0000256" key="23">
    <source>
        <dbReference type="ARBA" id="ARBA00034104"/>
    </source>
</evidence>
<evidence type="ECO:0000256" key="6">
    <source>
        <dbReference type="ARBA" id="ARBA00022692"/>
    </source>
</evidence>
<dbReference type="GO" id="GO:0016594">
    <property type="term" value="F:glycine binding"/>
    <property type="evidence" value="ECO:0007669"/>
    <property type="project" value="InterPro"/>
</dbReference>
<keyword evidence="10" id="KW-0770">Synapse</keyword>
<evidence type="ECO:0000256" key="7">
    <source>
        <dbReference type="ARBA" id="ARBA00022729"/>
    </source>
</evidence>
<dbReference type="InterPro" id="IPR020904">
    <property type="entry name" value="Sc_DH/Rdtase_CS"/>
</dbReference>
<dbReference type="InterPro" id="IPR008127">
    <property type="entry name" value="Glycine_rcpt_A"/>
</dbReference>
<evidence type="ECO:0000256" key="42">
    <source>
        <dbReference type="ARBA" id="ARBA00049188"/>
    </source>
</evidence>
<evidence type="ECO:0000256" key="2">
    <source>
        <dbReference type="ARBA" id="ARBA00006484"/>
    </source>
</evidence>
<comment type="caution">
    <text evidence="48">The sequence shown here is derived from an EMBL/GenBank/DDBJ whole genome shotgun (WGS) entry which is preliminary data.</text>
</comment>